<dbReference type="InterPro" id="IPR046848">
    <property type="entry name" value="E_motif"/>
</dbReference>
<dbReference type="NCBIfam" id="TIGR00756">
    <property type="entry name" value="PPR"/>
    <property type="match status" value="6"/>
</dbReference>
<dbReference type="SUPFAM" id="SSF48452">
    <property type="entry name" value="TPR-like"/>
    <property type="match status" value="1"/>
</dbReference>
<dbReference type="Pfam" id="PF20431">
    <property type="entry name" value="E_motif"/>
    <property type="match status" value="1"/>
</dbReference>
<dbReference type="AlphaFoldDB" id="A0ABD0V188"/>
<gene>
    <name evidence="4" type="ORF">M5K25_010667</name>
</gene>
<feature type="repeat" description="PPR" evidence="3">
    <location>
        <begin position="341"/>
        <end position="375"/>
    </location>
</feature>
<sequence length="629" mass="70271">MRRLHALHITKGANFSAGWAEIIRSYLSHGFAMEALLVYTQNLPFRTQQSFLPLILKICASHYLFVLGKSLHSESIKAGTVHELLTGTTLVSMYSKCKNITLARKVFDDMPVKNLVTYNSMIGGYAMNGDLVSASALFYLAPGRTPVTWAVMIEGYAGIENLAAARQMFNSTPPRMKTVVTWTVMIHGYAANGVMDAARELFEEMPVKNAYVWSSMITGYFKRGDAREAKALFNRIQTPNLINWNSLIAGYAKMGFCEEALEAFRQMQGFGTEPDEFTVASVLSTCSQLGSIDSAREVHEFIRRKKIKMNTFVKNGLVDMYAKCGDLDKARGIFDAMIIRNDSCWNSMISGLASHGRSDEALELFSQMEASEVKPNSITFLVVLSACTHAGFVEQGLQIFGSMHKYGLKAGVEHYGCLVDLFSRAGRLADAYNVIKMMPMKPNEVVWGTLLGACRVYLDMEMADQVVLEANNTNISISSVNDAEYVLLSNIYAASEKWERAENIRRKMVENKLSKTPGCSRIGLGETKQQSNVAFSLDSQNPSRLHRFEGVEQIYLQLLVNGLGHSNNLLSRVMDNFSVFNSLDYDIQIFGKTCYGIVGLDTNKEHKVMEFDYYSSFKGLRHGSYVVFL</sequence>
<dbReference type="Gene3D" id="1.25.40.10">
    <property type="entry name" value="Tetratricopeptide repeat domain"/>
    <property type="match status" value="4"/>
</dbReference>
<name>A0ABD0V188_DENTH</name>
<comment type="caution">
    <text evidence="4">The sequence shown here is derived from an EMBL/GenBank/DDBJ whole genome shotgun (WGS) entry which is preliminary data.</text>
</comment>
<dbReference type="PROSITE" id="PS51375">
    <property type="entry name" value="PPR"/>
    <property type="match status" value="4"/>
</dbReference>
<evidence type="ECO:0000256" key="2">
    <source>
        <dbReference type="ARBA" id="ARBA00022737"/>
    </source>
</evidence>
<dbReference type="PANTHER" id="PTHR47926">
    <property type="entry name" value="PENTATRICOPEPTIDE REPEAT-CONTAINING PROTEIN"/>
    <property type="match status" value="1"/>
</dbReference>
<feature type="repeat" description="PPR" evidence="3">
    <location>
        <begin position="178"/>
        <end position="212"/>
    </location>
</feature>
<dbReference type="PANTHER" id="PTHR47926:SF484">
    <property type="entry name" value="PENTATRICOPEPTIDE REPEAT-CONTAINING PROTEIN"/>
    <property type="match status" value="1"/>
</dbReference>
<keyword evidence="2" id="KW-0677">Repeat</keyword>
<evidence type="ECO:0000256" key="3">
    <source>
        <dbReference type="PROSITE-ProRule" id="PRU00708"/>
    </source>
</evidence>
<evidence type="ECO:0000313" key="5">
    <source>
        <dbReference type="Proteomes" id="UP001552299"/>
    </source>
</evidence>
<reference evidence="4 5" key="1">
    <citation type="journal article" date="2024" name="Plant Biotechnol. J.">
        <title>Dendrobium thyrsiflorum genome and its molecular insights into genes involved in important horticultural traits.</title>
        <authorList>
            <person name="Chen B."/>
            <person name="Wang J.Y."/>
            <person name="Zheng P.J."/>
            <person name="Li K.L."/>
            <person name="Liang Y.M."/>
            <person name="Chen X.F."/>
            <person name="Zhang C."/>
            <person name="Zhao X."/>
            <person name="He X."/>
            <person name="Zhang G.Q."/>
            <person name="Liu Z.J."/>
            <person name="Xu Q."/>
        </authorList>
    </citation>
    <scope>NUCLEOTIDE SEQUENCE [LARGE SCALE GENOMIC DNA]</scope>
    <source>
        <strain evidence="4">GZMU011</strain>
    </source>
</reference>
<proteinExistence type="inferred from homology"/>
<dbReference type="InterPro" id="IPR002885">
    <property type="entry name" value="PPR_rpt"/>
</dbReference>
<evidence type="ECO:0000256" key="1">
    <source>
        <dbReference type="ARBA" id="ARBA00006643"/>
    </source>
</evidence>
<organism evidence="4 5">
    <name type="scientific">Dendrobium thyrsiflorum</name>
    <name type="common">Pinecone-like raceme dendrobium</name>
    <name type="synonym">Orchid</name>
    <dbReference type="NCBI Taxonomy" id="117978"/>
    <lineage>
        <taxon>Eukaryota</taxon>
        <taxon>Viridiplantae</taxon>
        <taxon>Streptophyta</taxon>
        <taxon>Embryophyta</taxon>
        <taxon>Tracheophyta</taxon>
        <taxon>Spermatophyta</taxon>
        <taxon>Magnoliopsida</taxon>
        <taxon>Liliopsida</taxon>
        <taxon>Asparagales</taxon>
        <taxon>Orchidaceae</taxon>
        <taxon>Epidendroideae</taxon>
        <taxon>Malaxideae</taxon>
        <taxon>Dendrobiinae</taxon>
        <taxon>Dendrobium</taxon>
    </lineage>
</organism>
<feature type="repeat" description="PPR" evidence="3">
    <location>
        <begin position="376"/>
        <end position="410"/>
    </location>
</feature>
<dbReference type="InterPro" id="IPR011990">
    <property type="entry name" value="TPR-like_helical_dom_sf"/>
</dbReference>
<accession>A0ABD0V188</accession>
<dbReference type="Pfam" id="PF13041">
    <property type="entry name" value="PPR_2"/>
    <property type="match status" value="2"/>
</dbReference>
<dbReference type="InterPro" id="IPR046960">
    <property type="entry name" value="PPR_At4g14850-like_plant"/>
</dbReference>
<evidence type="ECO:0008006" key="6">
    <source>
        <dbReference type="Google" id="ProtNLM"/>
    </source>
</evidence>
<dbReference type="Proteomes" id="UP001552299">
    <property type="component" value="Unassembled WGS sequence"/>
</dbReference>
<keyword evidence="5" id="KW-1185">Reference proteome</keyword>
<dbReference type="Pfam" id="PF01535">
    <property type="entry name" value="PPR"/>
    <property type="match status" value="6"/>
</dbReference>
<evidence type="ECO:0000313" key="4">
    <source>
        <dbReference type="EMBL" id="KAL0918646.1"/>
    </source>
</evidence>
<dbReference type="EMBL" id="JANQDX010000009">
    <property type="protein sequence ID" value="KAL0918646.1"/>
    <property type="molecule type" value="Genomic_DNA"/>
</dbReference>
<dbReference type="FunFam" id="1.25.40.10:FF:000333">
    <property type="entry name" value="Pentatricopeptide repeat-containing protein"/>
    <property type="match status" value="1"/>
</dbReference>
<feature type="repeat" description="PPR" evidence="3">
    <location>
        <begin position="240"/>
        <end position="274"/>
    </location>
</feature>
<comment type="similarity">
    <text evidence="1">Belongs to the PPR family. PCMP-H subfamily.</text>
</comment>
<protein>
    <recommendedName>
        <fullName evidence="6">Pentatricopeptide repeat-containing protein</fullName>
    </recommendedName>
</protein>
<dbReference type="FunFam" id="1.25.40.10:FF:000345">
    <property type="entry name" value="Pentatricopeptide repeat-containing protein"/>
    <property type="match status" value="1"/>
</dbReference>